<dbReference type="InterPro" id="IPR027417">
    <property type="entry name" value="P-loop_NTPase"/>
</dbReference>
<sequence>MRDGLEARVDLSCPCVTPEAACSLFNTCLAIFLEQDSPCGRVIALDEAHKYMTSSAESQALTSTLLSTVRLQRHVGARIVVATQEPTVSSALLDLCSVTIIHRFTSPAWLRALQAHVALPVQNQVTTRCRDRPSLDQTLSNREELFGEIVRLKTGEAFIFAPSAAVSIGSKGDDCEQGSTLDRACLKVRIRARLSEDGGKSVVAR</sequence>
<evidence type="ECO:0008006" key="3">
    <source>
        <dbReference type="Google" id="ProtNLM"/>
    </source>
</evidence>
<keyword evidence="2" id="KW-1185">Reference proteome</keyword>
<name>A0ABR1SW59_9PEZI</name>
<reference evidence="1 2" key="1">
    <citation type="submission" date="2023-01" db="EMBL/GenBank/DDBJ databases">
        <title>Analysis of 21 Apiospora genomes using comparative genomics revels a genus with tremendous synthesis potential of carbohydrate active enzymes and secondary metabolites.</title>
        <authorList>
            <person name="Sorensen T."/>
        </authorList>
    </citation>
    <scope>NUCLEOTIDE SEQUENCE [LARGE SCALE GENOMIC DNA]</scope>
    <source>
        <strain evidence="1 2">CBS 33761</strain>
    </source>
</reference>
<dbReference type="Gene3D" id="3.40.50.300">
    <property type="entry name" value="P-loop containing nucleotide triphosphate hydrolases"/>
    <property type="match status" value="1"/>
</dbReference>
<accession>A0ABR1SW59</accession>
<proteinExistence type="predicted"/>
<evidence type="ECO:0000313" key="1">
    <source>
        <dbReference type="EMBL" id="KAK8038566.1"/>
    </source>
</evidence>
<evidence type="ECO:0000313" key="2">
    <source>
        <dbReference type="Proteomes" id="UP001444661"/>
    </source>
</evidence>
<organism evidence="1 2">
    <name type="scientific">Apiospora rasikravindrae</name>
    <dbReference type="NCBI Taxonomy" id="990691"/>
    <lineage>
        <taxon>Eukaryota</taxon>
        <taxon>Fungi</taxon>
        <taxon>Dikarya</taxon>
        <taxon>Ascomycota</taxon>
        <taxon>Pezizomycotina</taxon>
        <taxon>Sordariomycetes</taxon>
        <taxon>Xylariomycetidae</taxon>
        <taxon>Amphisphaeriales</taxon>
        <taxon>Apiosporaceae</taxon>
        <taxon>Apiospora</taxon>
    </lineage>
</organism>
<protein>
    <recommendedName>
        <fullName evidence="3">Zona occludens toxin N-terminal domain-containing protein</fullName>
    </recommendedName>
</protein>
<gene>
    <name evidence="1" type="ORF">PG993_006977</name>
</gene>
<comment type="caution">
    <text evidence="1">The sequence shown here is derived from an EMBL/GenBank/DDBJ whole genome shotgun (WGS) entry which is preliminary data.</text>
</comment>
<dbReference type="SUPFAM" id="SSF52540">
    <property type="entry name" value="P-loop containing nucleoside triphosphate hydrolases"/>
    <property type="match status" value="1"/>
</dbReference>
<dbReference type="EMBL" id="JAQQWK010000006">
    <property type="protein sequence ID" value="KAK8038566.1"/>
    <property type="molecule type" value="Genomic_DNA"/>
</dbReference>
<dbReference type="Proteomes" id="UP001444661">
    <property type="component" value="Unassembled WGS sequence"/>
</dbReference>